<dbReference type="OrthoDB" id="419198at2759"/>
<evidence type="ECO:0000313" key="4">
    <source>
        <dbReference type="EMBL" id="OLP85878.1"/>
    </source>
</evidence>
<feature type="domain" description="Methyltransferase" evidence="3">
    <location>
        <begin position="1326"/>
        <end position="1417"/>
    </location>
</feature>
<dbReference type="Pfam" id="PF04991">
    <property type="entry name" value="LicD"/>
    <property type="match status" value="1"/>
</dbReference>
<keyword evidence="5" id="KW-1185">Reference proteome</keyword>
<dbReference type="PANTHER" id="PTHR43404">
    <property type="entry name" value="LIPOPOLYSACCHARIDE CHOLINEPHOSPHOTRANSFERASE LICD"/>
    <property type="match status" value="1"/>
</dbReference>
<organism evidence="4 5">
    <name type="scientific">Symbiodinium microadriaticum</name>
    <name type="common">Dinoflagellate</name>
    <name type="synonym">Zooxanthella microadriatica</name>
    <dbReference type="NCBI Taxonomy" id="2951"/>
    <lineage>
        <taxon>Eukaryota</taxon>
        <taxon>Sar</taxon>
        <taxon>Alveolata</taxon>
        <taxon>Dinophyceae</taxon>
        <taxon>Suessiales</taxon>
        <taxon>Symbiodiniaceae</taxon>
        <taxon>Symbiodinium</taxon>
    </lineage>
</organism>
<accession>A0A1Q9CSH3</accession>
<evidence type="ECO:0000256" key="1">
    <source>
        <dbReference type="SAM" id="MobiDB-lite"/>
    </source>
</evidence>
<proteinExistence type="predicted"/>
<keyword evidence="4" id="KW-0808">Transferase</keyword>
<gene>
    <name evidence="4" type="primary">licD</name>
    <name evidence="4" type="ORF">AK812_SmicGene33062</name>
</gene>
<dbReference type="GO" id="GO:0016740">
    <property type="term" value="F:transferase activity"/>
    <property type="evidence" value="ECO:0007669"/>
    <property type="project" value="UniProtKB-KW"/>
</dbReference>
<name>A0A1Q9CSH3_SYMMI</name>
<feature type="domain" description="LicD/FKTN/FKRP nucleotidyltransferase" evidence="2">
    <location>
        <begin position="559"/>
        <end position="595"/>
    </location>
</feature>
<dbReference type="InterPro" id="IPR029063">
    <property type="entry name" value="SAM-dependent_MTases_sf"/>
</dbReference>
<protein>
    <submittedName>
        <fullName evidence="4">Lipopolysaccharide cholinephosphotransferase LicD</fullName>
    </submittedName>
</protein>
<dbReference type="Pfam" id="PF13649">
    <property type="entry name" value="Methyltransf_25"/>
    <property type="match status" value="1"/>
</dbReference>
<evidence type="ECO:0000313" key="5">
    <source>
        <dbReference type="Proteomes" id="UP000186817"/>
    </source>
</evidence>
<dbReference type="CDD" id="cd02440">
    <property type="entry name" value="AdoMet_MTases"/>
    <property type="match status" value="1"/>
</dbReference>
<sequence>MLGTGLLCTRPAVKGPVQGHRTWPQRKSPREVTGGSPARSTRYYLHAAMRASLLIACHLYLAAAHPVRAYSMMQSRLRGAKPTVQFLDEDGVGPSRGPEPSSGSFATAVLGQKYSDDDESCSAEGITPGVCALASLARSAPTLLAKQADCDKQESRDRLERALIAEIESALAGSHAGINTTQLQRLEKELKPIYATLQQAEGSREGLGYSAARYLLHQHFLRQHAWYVRGLNPAGDGRKPPDDKVLRLLLVTLSRLTGPVDSLLWPWNGGYVANSCLGNDNGLRWKEIHQRMMFLLEAAHEPGSRFQAYHKRVSRLDEAKREDFMTAWEDVTNFTAEISFATEDHPVAHDCWCGVGASIVFQTLPQWPTQVLKASAGKSRTFYPPLEICMVMSLWGETCGVWPLNLLLHRVAEHFQPFVRQCSLPVELVNRAPGTIAYGLLKKLSTYEEHNAVVDLCVGQALPAALLASKSATVEYVERFTFMILWWSACRRPTRFKNSVYSLMAGRYDVMRTLAFRPETPFQVWEKAESGLLSNYSTALRRDQQNQLLDLMDVAHSVCEMLGIAYVLNGGGLLGSMRHLSIIPWDDDAEMAIVEEDDRGVEILLLALAMRLESRLELAKPDVASLVEASDWSEEETDNHAETSMLLDRLEAVDRTADFLSRGYSRRSGPLYSDSMIFPRRKRYWKRPDSADGLVLWTFNKPSEYLELLYGANWFTECLREEGHADEANRRLAPWNGEDPYMRIPCAEVAAVVQYTNVSEDQWTAIYGAVTTELGNGWHCQNHASNPPEAVGELVLATARCSRRSVSCEGLVTLTSGARLQSLVCYGDHPRKRWAWEDRSLPQVAAGPAWVPWEGSRESFHLVIVGGGPAGLGPLYYAASVGELEVLLRKGVVILEKEDHLGAGPSFELPINSNSFGSAFVDILNNENVSRLFPATLRSPLVQELNVTKEVELKKVGAFLRLMAQELHEIFRGFPASQVVLGASVLDLHVSELTQTVVYEQAGRKERLQGEHVILTMGATEDLQHCQQAPLGKSQLTLSHCGFKHLFSGNDALQSLADHDDLVIVGSSHTAWAILHLLRARQSPTNVTLVQRTAPKYFFYSAAEAQSANASFDSFRDVCPITGRINRFSGLRGDIRDYAVMQGLRRQPTDPYVRYFTDGRDEFSSSELCGLLSRSPVVCATGYRPRFPRIFLGGKQVEVAYASSPTRRGQLVTEAGILEHTYAYGLGSGIALNADIGGEVRGWGSIRADGIWLYQFDIGKAIHRELTKAGASTSWVEIYNKKARQLSAANAPLHHFGGYEMFTWEQWLAQAQVLLEPLRPSLRRSVLEVGVGAGAFVAAIRAFTDENPDTVVYGVDPAADTIAVARQRVNGTFVVAEVGDLKMLFKPRSFACVVSFGVITYLDSEEAVALLFSEMLRIAQDFVYVGEVSDLSKKQLAEHLRASSHVNSTSQQRHVSRSSPPHLYVSKDLFHRVAAEHGVTADIKDHTDLDLKYPTAPYRFSVYVDISSNQNEPARLGVEEALRGRVAGHLLEVMENKAGEQGLDLRMLAVFVATLEHLIHGDQRERLKQAWLVHELQPEGTTTGEGLLSVLQVFMAHYVYVSQKVDSGYALTLPKALEEVNTISRIYGGWPQIRSFIHDQVDKALLKSKSLTFEDAAEAADMVLLLFQEVSGSMCHDMERTFQTLRGGDHGRVLLSELRTADGGDLFRESLDYLRQLGALEETGRETFVFMPNYMLGPSNCDGTTSFYDLCCPNSCEVYKDKLEQALMSAADHVDAIARVVQEHSGNKLQEDLLGKLKVMAKEQGEQILIHGHAFAEWLHQALPRECPRPRAADFKGMAGAIPDSKMEFQATTGLKEDLFEW</sequence>
<dbReference type="Gene3D" id="3.40.50.150">
    <property type="entry name" value="Vaccinia Virus protein VP39"/>
    <property type="match status" value="1"/>
</dbReference>
<reference evidence="4 5" key="1">
    <citation type="submission" date="2016-02" db="EMBL/GenBank/DDBJ databases">
        <title>Genome analysis of coral dinoflagellate symbionts highlights evolutionary adaptations to a symbiotic lifestyle.</title>
        <authorList>
            <person name="Aranda M."/>
            <person name="Li Y."/>
            <person name="Liew Y.J."/>
            <person name="Baumgarten S."/>
            <person name="Simakov O."/>
            <person name="Wilson M."/>
            <person name="Piel J."/>
            <person name="Ashoor H."/>
            <person name="Bougouffa S."/>
            <person name="Bajic V.B."/>
            <person name="Ryu T."/>
            <person name="Ravasi T."/>
            <person name="Bayer T."/>
            <person name="Micklem G."/>
            <person name="Kim H."/>
            <person name="Bhak J."/>
            <person name="Lajeunesse T.C."/>
            <person name="Voolstra C.R."/>
        </authorList>
    </citation>
    <scope>NUCLEOTIDE SEQUENCE [LARGE SCALE GENOMIC DNA]</scope>
    <source>
        <strain evidence="4 5">CCMP2467</strain>
    </source>
</reference>
<dbReference type="InterPro" id="IPR052942">
    <property type="entry name" value="LPS_cholinephosphotransferase"/>
</dbReference>
<dbReference type="Proteomes" id="UP000186817">
    <property type="component" value="Unassembled WGS sequence"/>
</dbReference>
<dbReference type="EMBL" id="LSRX01000950">
    <property type="protein sequence ID" value="OLP85878.1"/>
    <property type="molecule type" value="Genomic_DNA"/>
</dbReference>
<dbReference type="SUPFAM" id="SSF53335">
    <property type="entry name" value="S-adenosyl-L-methionine-dependent methyltransferases"/>
    <property type="match status" value="1"/>
</dbReference>
<dbReference type="GO" id="GO:0009100">
    <property type="term" value="P:glycoprotein metabolic process"/>
    <property type="evidence" value="ECO:0007669"/>
    <property type="project" value="UniProtKB-ARBA"/>
</dbReference>
<dbReference type="InterPro" id="IPR036188">
    <property type="entry name" value="FAD/NAD-bd_sf"/>
</dbReference>
<comment type="caution">
    <text evidence="4">The sequence shown here is derived from an EMBL/GenBank/DDBJ whole genome shotgun (WGS) entry which is preliminary data.</text>
</comment>
<evidence type="ECO:0000259" key="2">
    <source>
        <dbReference type="Pfam" id="PF04991"/>
    </source>
</evidence>
<evidence type="ECO:0000259" key="3">
    <source>
        <dbReference type="Pfam" id="PF13649"/>
    </source>
</evidence>
<dbReference type="PANTHER" id="PTHR43404:SF2">
    <property type="entry name" value="LIPOPOLYSACCHARIDE CHOLINEPHOSPHOTRANSFERASE LICD"/>
    <property type="match status" value="1"/>
</dbReference>
<feature type="region of interest" description="Disordered" evidence="1">
    <location>
        <begin position="15"/>
        <end position="37"/>
    </location>
</feature>
<dbReference type="SUPFAM" id="SSF51905">
    <property type="entry name" value="FAD/NAD(P)-binding domain"/>
    <property type="match status" value="1"/>
</dbReference>
<dbReference type="InterPro" id="IPR007074">
    <property type="entry name" value="LicD/FKTN/FKRP_NTP_transf"/>
</dbReference>
<dbReference type="InterPro" id="IPR041698">
    <property type="entry name" value="Methyltransf_25"/>
</dbReference>